<dbReference type="RefSeq" id="WP_106502097.1">
    <property type="nucleotide sequence ID" value="NZ_PXXO01000003.1"/>
</dbReference>
<dbReference type="OrthoDB" id="9938549at2"/>
<comment type="caution">
    <text evidence="1">The sequence shown here is derived from an EMBL/GenBank/DDBJ whole genome shotgun (WGS) entry which is preliminary data.</text>
</comment>
<dbReference type="Proteomes" id="UP000243002">
    <property type="component" value="Unassembled WGS sequence"/>
</dbReference>
<organism evidence="1 2">
    <name type="scientific">Cyanobium usitatum str. Tous</name>
    <dbReference type="NCBI Taxonomy" id="2116684"/>
    <lineage>
        <taxon>Bacteria</taxon>
        <taxon>Bacillati</taxon>
        <taxon>Cyanobacteriota</taxon>
        <taxon>Cyanophyceae</taxon>
        <taxon>Synechococcales</taxon>
        <taxon>Prochlorococcaceae</taxon>
        <taxon>Cyanobium</taxon>
    </lineage>
</organism>
<evidence type="ECO:0000313" key="2">
    <source>
        <dbReference type="Proteomes" id="UP000243002"/>
    </source>
</evidence>
<evidence type="ECO:0000313" key="1">
    <source>
        <dbReference type="EMBL" id="PSJ06589.1"/>
    </source>
</evidence>
<keyword evidence="2" id="KW-1185">Reference proteome</keyword>
<proteinExistence type="predicted"/>
<dbReference type="AlphaFoldDB" id="A0A2P7MZD2"/>
<gene>
    <name evidence="1" type="ORF">C7K55_03850</name>
</gene>
<protein>
    <submittedName>
        <fullName evidence="1">Uncharacterized protein</fullName>
    </submittedName>
</protein>
<name>A0A2P7MZD2_9CYAN</name>
<accession>A0A2P7MZD2</accession>
<reference evidence="1 2" key="1">
    <citation type="journal article" date="2018" name="Environ. Microbiol.">
        <title>Ecological and genomic features of two widespread freshwater picocyanobacteria.</title>
        <authorList>
            <person name="Cabello-Yeves P.J."/>
            <person name="Picazo A."/>
            <person name="Camacho A."/>
            <person name="Callieri C."/>
            <person name="Rosselli R."/>
            <person name="Roda-Garcia J.J."/>
            <person name="Coutinho F.H."/>
            <person name="Rodriguez-Valera F."/>
        </authorList>
    </citation>
    <scope>NUCLEOTIDE SEQUENCE [LARGE SCALE GENOMIC DNA]</scope>
    <source>
        <strain evidence="1 2">Tous</strain>
    </source>
</reference>
<sequence length="79" mass="9007">MASWRYYLAFWSRRSTATVVPASTASQARRLATARHQVGYGSLVSVQQATAADRQLIRQGAWVRRRRNGTGMIIRRTNR</sequence>
<dbReference type="EMBL" id="PXXO01000003">
    <property type="protein sequence ID" value="PSJ06589.1"/>
    <property type="molecule type" value="Genomic_DNA"/>
</dbReference>